<organism evidence="1 2">
    <name type="scientific">Boeremia exigua</name>
    <dbReference type="NCBI Taxonomy" id="749465"/>
    <lineage>
        <taxon>Eukaryota</taxon>
        <taxon>Fungi</taxon>
        <taxon>Dikarya</taxon>
        <taxon>Ascomycota</taxon>
        <taxon>Pezizomycotina</taxon>
        <taxon>Dothideomycetes</taxon>
        <taxon>Pleosporomycetidae</taxon>
        <taxon>Pleosporales</taxon>
        <taxon>Pleosporineae</taxon>
        <taxon>Didymellaceae</taxon>
        <taxon>Boeremia</taxon>
    </lineage>
</organism>
<protein>
    <submittedName>
        <fullName evidence="1">Uncharacterized protein</fullName>
    </submittedName>
</protein>
<evidence type="ECO:0000313" key="2">
    <source>
        <dbReference type="Proteomes" id="UP001153331"/>
    </source>
</evidence>
<dbReference type="EMBL" id="JAPHNI010000180">
    <property type="protein sequence ID" value="KAJ8114687.1"/>
    <property type="molecule type" value="Genomic_DNA"/>
</dbReference>
<reference evidence="1" key="1">
    <citation type="submission" date="2022-11" db="EMBL/GenBank/DDBJ databases">
        <title>Genome Sequence of Boeremia exigua.</title>
        <authorList>
            <person name="Buettner E."/>
        </authorList>
    </citation>
    <scope>NUCLEOTIDE SEQUENCE</scope>
    <source>
        <strain evidence="1">CU02</strain>
    </source>
</reference>
<accession>A0ACC2IHX0</accession>
<proteinExistence type="predicted"/>
<evidence type="ECO:0000313" key="1">
    <source>
        <dbReference type="EMBL" id="KAJ8114687.1"/>
    </source>
</evidence>
<dbReference type="Proteomes" id="UP001153331">
    <property type="component" value="Unassembled WGS sequence"/>
</dbReference>
<name>A0ACC2IHX0_9PLEO</name>
<gene>
    <name evidence="1" type="ORF">OPT61_g3501</name>
</gene>
<sequence length="448" mass="49967">MKAQFGSIFSYNLTRPFPFRWFTPVAVIGGLGLTVLFTFLNFASNGYVLAIEMSSNPNATLSKSMDSMQRWPSYLTSKVKPVCQPSSLPVNTRFFTNQTALVYTLNSVWQEEPQRTISPSLTYLGNVLENCVVNSIQIDLSSTDRAANQLALTEWGASVRTSATCQISTTTGLVMLNITQSYDYVPDTVSFAQISTFLGSEIVSRDRMTRASLWWGESLMSTYWAQLTFRLQNETRSRNEWPIRKGSLYFVPQPDAGIEEVGFFLAISGDNPAIADLDRMDQYPNIWIPANNLAKAAYAMVLADLGQNLKMPTMLTDVELLRSFTASLASAQKDRANAIPGPATQSYDDTTTGTLSVTPSVISAQYLCQVPRLRSPGSLLLAILVADLVFLQTAWQLYKLLCEYFLAHRYPDVNCCYGCLKKPAESQPEHPVETATRKNYMLVQQHQI</sequence>
<comment type="caution">
    <text evidence="1">The sequence shown here is derived from an EMBL/GenBank/DDBJ whole genome shotgun (WGS) entry which is preliminary data.</text>
</comment>
<keyword evidence="2" id="KW-1185">Reference proteome</keyword>